<evidence type="ECO:0000313" key="1">
    <source>
        <dbReference type="EMBL" id="PZV38259.1"/>
    </source>
</evidence>
<gene>
    <name evidence="1" type="ORF">B5V02_11470</name>
</gene>
<proteinExistence type="predicted"/>
<evidence type="ECO:0000313" key="2">
    <source>
        <dbReference type="Proteomes" id="UP000248616"/>
    </source>
</evidence>
<protein>
    <submittedName>
        <fullName evidence="1">Uncharacterized protein</fullName>
    </submittedName>
</protein>
<dbReference type="AlphaFoldDB" id="A0A2W7CWX4"/>
<keyword evidence="2" id="KW-1185">Reference proteome</keyword>
<accession>A0A2W7CWX4</accession>
<comment type="caution">
    <text evidence="1">The sequence shown here is derived from an EMBL/GenBank/DDBJ whole genome shotgun (WGS) entry which is preliminary data.</text>
</comment>
<sequence length="103" mass="11430">MSSCHSARLAWQYSGVASSAAITGEGGDRIEADREVAWLDQNQPDLVKNMRQMVSTRLARSQDVELIIGSLRKAGLDIKGWPQRSNPQLLRLMRDRIAAPSKP</sequence>
<reference evidence="2" key="1">
    <citation type="submission" date="2017-03" db="EMBL/GenBank/DDBJ databases">
        <authorList>
            <person name="Safronova V.I."/>
            <person name="Sazanova A.L."/>
            <person name="Chirak E.R."/>
        </authorList>
    </citation>
    <scope>NUCLEOTIDE SEQUENCE [LARGE SCALE GENOMIC DNA]</scope>
    <source>
        <strain evidence="2">Ach-343</strain>
    </source>
</reference>
<name>A0A2W7CWX4_9HYPH</name>
<dbReference type="Proteomes" id="UP000248616">
    <property type="component" value="Unassembled WGS sequence"/>
</dbReference>
<dbReference type="EMBL" id="MZXV01000027">
    <property type="protein sequence ID" value="PZV38259.1"/>
    <property type="molecule type" value="Genomic_DNA"/>
</dbReference>
<organism evidence="1 2">
    <name type="scientific">Mesorhizobium kowhaii</name>
    <dbReference type="NCBI Taxonomy" id="1300272"/>
    <lineage>
        <taxon>Bacteria</taxon>
        <taxon>Pseudomonadati</taxon>
        <taxon>Pseudomonadota</taxon>
        <taxon>Alphaproteobacteria</taxon>
        <taxon>Hyphomicrobiales</taxon>
        <taxon>Phyllobacteriaceae</taxon>
        <taxon>Mesorhizobium</taxon>
    </lineage>
</organism>